<evidence type="ECO:0000256" key="4">
    <source>
        <dbReference type="ARBA" id="ARBA00022729"/>
    </source>
</evidence>
<keyword evidence="6" id="KW-0998">Cell outer membrane</keyword>
<keyword evidence="13" id="KW-1185">Reference proteome</keyword>
<dbReference type="InterPro" id="IPR007655">
    <property type="entry name" value="Slam_C"/>
</dbReference>
<feature type="compositionally biased region" description="Polar residues" evidence="8">
    <location>
        <begin position="47"/>
        <end position="61"/>
    </location>
</feature>
<evidence type="ECO:0000259" key="11">
    <source>
        <dbReference type="Pfam" id="PF24575"/>
    </source>
</evidence>
<evidence type="ECO:0000256" key="2">
    <source>
        <dbReference type="ARBA" id="ARBA00022452"/>
    </source>
</evidence>
<dbReference type="AlphaFoldDB" id="A0A286E866"/>
<feature type="domain" description="Surface lipoprotein assembly modifier N-terminal TPR repeats region" evidence="11">
    <location>
        <begin position="59"/>
        <end position="165"/>
    </location>
</feature>
<evidence type="ECO:0000256" key="7">
    <source>
        <dbReference type="ARBA" id="ARBA00023609"/>
    </source>
</evidence>
<dbReference type="Proteomes" id="UP000219669">
    <property type="component" value="Unassembled WGS sequence"/>
</dbReference>
<dbReference type="InterPro" id="IPR057556">
    <property type="entry name" value="TPR_Slam"/>
</dbReference>
<keyword evidence="5" id="KW-0472">Membrane</keyword>
<protein>
    <recommendedName>
        <fullName evidence="14">Tetratricopeptide repeat-containing protein</fullName>
    </recommendedName>
</protein>
<sequence>MKPNFYPILILGATVPLAWADTLAPVSREPIADPFSQPETPFDALPQSPTATPNDNAPNFSEQDLLQQPRLLYQALESSVLLNNVAALREIIPIYQKLPENSKHYDAELLALAQAKVNAADGNNAQAADAYEKVLARYPNLPTVRLDLALNQFYARHDRAAQKQLLALQKDNALPEHIRQGIAPYLDELKSRQKWHFYGSANFIRDSNINNSPKVERVEIGGLFWQPPKAKRAQGIGYRAGASKDLNLHKNMFWRNELDVNGRVYWNAHDYDEITARASTGLAKIGKKHQLAFMPYYEKVWYGGQPYSQEWGAHWEQQSWLNPQHRLSAELEVGKERFRRRQLLRDGVRGNASLNWQFFAKRNQVVSLGYDFSLKQAQDKSDAYRRHGVRMAWSARWHNGLEHSVHVGVAKRRYQAPDFFNIRRKDREINAQMTLAHRKVQWKGFQPKLVVQWNKRDGNNALFHFKKSNAFLQIQKSF</sequence>
<keyword evidence="2" id="KW-1134">Transmembrane beta strand</keyword>
<comment type="similarity">
    <text evidence="7">Belongs to the Slam family.</text>
</comment>
<keyword evidence="4 9" id="KW-0732">Signal</keyword>
<evidence type="ECO:0000313" key="13">
    <source>
        <dbReference type="Proteomes" id="UP000219669"/>
    </source>
</evidence>
<feature type="chain" id="PRO_5013307247" description="Tetratricopeptide repeat-containing protein" evidence="9">
    <location>
        <begin position="21"/>
        <end position="478"/>
    </location>
</feature>
<dbReference type="Pfam" id="PF04575">
    <property type="entry name" value="SlipAM"/>
    <property type="match status" value="1"/>
</dbReference>
<dbReference type="EMBL" id="OCNF01000005">
    <property type="protein sequence ID" value="SOD67069.1"/>
    <property type="molecule type" value="Genomic_DNA"/>
</dbReference>
<evidence type="ECO:0000256" key="6">
    <source>
        <dbReference type="ARBA" id="ARBA00023237"/>
    </source>
</evidence>
<keyword evidence="3" id="KW-0812">Transmembrane</keyword>
<feature type="domain" description="Surface lipoprotein assembly modifier C-terminal" evidence="10">
    <location>
        <begin position="195"/>
        <end position="478"/>
    </location>
</feature>
<dbReference type="RefSeq" id="WP_097113867.1">
    <property type="nucleotide sequence ID" value="NZ_CP083931.1"/>
</dbReference>
<feature type="signal peptide" evidence="9">
    <location>
        <begin position="1"/>
        <end position="20"/>
    </location>
</feature>
<name>A0A286E866_9NEIS</name>
<proteinExistence type="inferred from homology"/>
<evidence type="ECO:0000256" key="3">
    <source>
        <dbReference type="ARBA" id="ARBA00022692"/>
    </source>
</evidence>
<evidence type="ECO:0000256" key="5">
    <source>
        <dbReference type="ARBA" id="ARBA00023136"/>
    </source>
</evidence>
<evidence type="ECO:0000256" key="1">
    <source>
        <dbReference type="ARBA" id="ARBA00004571"/>
    </source>
</evidence>
<organism evidence="12 13">
    <name type="scientific">Alysiella filiformis DSM 16848</name>
    <dbReference type="NCBI Taxonomy" id="1120981"/>
    <lineage>
        <taxon>Bacteria</taxon>
        <taxon>Pseudomonadati</taxon>
        <taxon>Pseudomonadota</taxon>
        <taxon>Betaproteobacteria</taxon>
        <taxon>Neisseriales</taxon>
        <taxon>Neisseriaceae</taxon>
        <taxon>Alysiella</taxon>
    </lineage>
</organism>
<evidence type="ECO:0000256" key="8">
    <source>
        <dbReference type="SAM" id="MobiDB-lite"/>
    </source>
</evidence>
<accession>A0A286E866</accession>
<feature type="region of interest" description="Disordered" evidence="8">
    <location>
        <begin position="30"/>
        <end position="61"/>
    </location>
</feature>
<dbReference type="OrthoDB" id="8606547at2"/>
<reference evidence="12 13" key="1">
    <citation type="submission" date="2017-09" db="EMBL/GenBank/DDBJ databases">
        <authorList>
            <person name="Ehlers B."/>
            <person name="Leendertz F.H."/>
        </authorList>
    </citation>
    <scope>NUCLEOTIDE SEQUENCE [LARGE SCALE GENOMIC DNA]</scope>
    <source>
        <strain evidence="12 13">DSM 16848</strain>
    </source>
</reference>
<dbReference type="GO" id="GO:0009279">
    <property type="term" value="C:cell outer membrane"/>
    <property type="evidence" value="ECO:0007669"/>
    <property type="project" value="UniProtKB-SubCell"/>
</dbReference>
<gene>
    <name evidence="12" type="ORF">SAMN02746062_00792</name>
</gene>
<comment type="subcellular location">
    <subcellularLocation>
        <location evidence="1">Cell outer membrane</location>
        <topology evidence="1">Multi-pass membrane protein</topology>
    </subcellularLocation>
</comment>
<evidence type="ECO:0000256" key="9">
    <source>
        <dbReference type="SAM" id="SignalP"/>
    </source>
</evidence>
<evidence type="ECO:0000313" key="12">
    <source>
        <dbReference type="EMBL" id="SOD67069.1"/>
    </source>
</evidence>
<evidence type="ECO:0008006" key="14">
    <source>
        <dbReference type="Google" id="ProtNLM"/>
    </source>
</evidence>
<evidence type="ECO:0000259" key="10">
    <source>
        <dbReference type="Pfam" id="PF04575"/>
    </source>
</evidence>
<dbReference type="Pfam" id="PF24575">
    <property type="entry name" value="TPR_Slam"/>
    <property type="match status" value="1"/>
</dbReference>